<proteinExistence type="inferred from homology"/>
<evidence type="ECO:0000313" key="8">
    <source>
        <dbReference type="EMBL" id="GCD38082.1"/>
    </source>
</evidence>
<dbReference type="GO" id="GO:0003677">
    <property type="term" value="F:DNA binding"/>
    <property type="evidence" value="ECO:0007669"/>
    <property type="project" value="InterPro"/>
</dbReference>
<dbReference type="SUPFAM" id="SSF88946">
    <property type="entry name" value="Sigma2 domain of RNA polymerase sigma factors"/>
    <property type="match status" value="1"/>
</dbReference>
<dbReference type="AlphaFoldDB" id="A0A7U9KZ43"/>
<keyword evidence="2" id="KW-0805">Transcription regulation</keyword>
<keyword evidence="4" id="KW-0804">Transcription</keyword>
<dbReference type="InterPro" id="IPR039425">
    <property type="entry name" value="RNA_pol_sigma-70-like"/>
</dbReference>
<accession>A0A7U9KZ43</accession>
<feature type="domain" description="RNA polymerase sigma factor 70 region 4 type 2" evidence="7">
    <location>
        <begin position="128"/>
        <end position="179"/>
    </location>
</feature>
<dbReference type="NCBIfam" id="NF038083">
    <property type="entry name" value="CU044_5270_fam"/>
    <property type="match status" value="1"/>
</dbReference>
<dbReference type="InterPro" id="IPR013249">
    <property type="entry name" value="RNA_pol_sigma70_r4_t2"/>
</dbReference>
<feature type="region of interest" description="Disordered" evidence="5">
    <location>
        <begin position="413"/>
        <end position="432"/>
    </location>
</feature>
<dbReference type="RefSeq" id="WP_307721701.1">
    <property type="nucleotide sequence ID" value="NZ_BHZC01000001.1"/>
</dbReference>
<feature type="region of interest" description="Disordered" evidence="5">
    <location>
        <begin position="272"/>
        <end position="302"/>
    </location>
</feature>
<organism evidence="8 9">
    <name type="scientific">Streptomyces chrestomyceticus JCM 4735</name>
    <dbReference type="NCBI Taxonomy" id="1306181"/>
    <lineage>
        <taxon>Bacteria</taxon>
        <taxon>Bacillati</taxon>
        <taxon>Actinomycetota</taxon>
        <taxon>Actinomycetes</taxon>
        <taxon>Kitasatosporales</taxon>
        <taxon>Streptomycetaceae</taxon>
        <taxon>Streptomyces</taxon>
    </lineage>
</organism>
<evidence type="ECO:0000256" key="5">
    <source>
        <dbReference type="SAM" id="MobiDB-lite"/>
    </source>
</evidence>
<keyword evidence="6" id="KW-1133">Transmembrane helix</keyword>
<feature type="region of interest" description="Disordered" evidence="5">
    <location>
        <begin position="180"/>
        <end position="231"/>
    </location>
</feature>
<protein>
    <submittedName>
        <fullName evidence="8">Siderophore-interacting protein</fullName>
    </submittedName>
</protein>
<evidence type="ECO:0000256" key="3">
    <source>
        <dbReference type="ARBA" id="ARBA00023082"/>
    </source>
</evidence>
<dbReference type="InterPro" id="IPR036388">
    <property type="entry name" value="WH-like_DNA-bd_sf"/>
</dbReference>
<dbReference type="InterPro" id="IPR014284">
    <property type="entry name" value="RNA_pol_sigma-70_dom"/>
</dbReference>
<evidence type="ECO:0000256" key="2">
    <source>
        <dbReference type="ARBA" id="ARBA00023015"/>
    </source>
</evidence>
<dbReference type="PANTHER" id="PTHR43133:SF25">
    <property type="entry name" value="RNA POLYMERASE SIGMA FACTOR RFAY-RELATED"/>
    <property type="match status" value="1"/>
</dbReference>
<dbReference type="Gene3D" id="1.10.1740.10">
    <property type="match status" value="1"/>
</dbReference>
<dbReference type="InterPro" id="IPR047789">
    <property type="entry name" value="CU044_5270-like"/>
</dbReference>
<sequence>MSKDAAAGDGPDEDFGADPGRDLDEAFAAAYRAHYWAVSRFVARRLDSGQEDDVEEVVAEVFSIAWRRRAELPPSPLPWLYGVARNCLSNTVRGFGRYRRLLHRLGNHEAAHRRQTVDSPDSERPGSWVHEALERLSPADQEVLRLTAWEELTLQELSVTLDCSQSAAAMRLHRARNRLRTQIDRLRPKGAPEPGPDPGPVTPPPRPRAHRTPARRTPARPLCPHPRCRPEPEAAALTDELELLRQADPVRSDEGPWRDRPLTARAEHRLAALTSADAPSSTPARTPERAARLPRAPRPRRTRRLLIGATAASAAAIAALTLTFSGVGTAPAAASPTALVVQPDAPALPLDEVARRAEAYARALHDAPEPHRGSHLQSWYLSMETGPDAQPPVTIPEERITRWNPDGSGSELVVATDPRHPGRPVINDADGTWRTVNDGKVLHRKTYPPGTRLDDPATGDGTLPARPPADPDELRSYLSTFYSGAGTETQPMLMALSSFLQEWTPGPRESAALVRMLSRTKDLRPAGQVIDRLGRRGQAYAYRGTDASGGSMDGTLQLVILDAETGRILGMETTLTKDLPDFRIKAGDVLSYEAWMP</sequence>
<dbReference type="Proteomes" id="UP000287830">
    <property type="component" value="Unassembled WGS sequence"/>
</dbReference>
<feature type="transmembrane region" description="Helical" evidence="6">
    <location>
        <begin position="305"/>
        <end position="327"/>
    </location>
</feature>
<evidence type="ECO:0000259" key="7">
    <source>
        <dbReference type="Pfam" id="PF08281"/>
    </source>
</evidence>
<dbReference type="Gene3D" id="1.10.10.10">
    <property type="entry name" value="Winged helix-like DNA-binding domain superfamily/Winged helix DNA-binding domain"/>
    <property type="match status" value="1"/>
</dbReference>
<name>A0A7U9KZ43_9ACTN</name>
<dbReference type="Pfam" id="PF08281">
    <property type="entry name" value="Sigma70_r4_2"/>
    <property type="match status" value="1"/>
</dbReference>
<keyword evidence="6" id="KW-0812">Transmembrane</keyword>
<feature type="region of interest" description="Disordered" evidence="5">
    <location>
        <begin position="442"/>
        <end position="472"/>
    </location>
</feature>
<dbReference type="InterPro" id="IPR013325">
    <property type="entry name" value="RNA_pol_sigma_r2"/>
</dbReference>
<feature type="compositionally biased region" description="Basic residues" evidence="5">
    <location>
        <begin position="207"/>
        <end position="218"/>
    </location>
</feature>
<dbReference type="InterPro" id="IPR013324">
    <property type="entry name" value="RNA_pol_sigma_r3/r4-like"/>
</dbReference>
<feature type="compositionally biased region" description="Pro residues" evidence="5">
    <location>
        <begin position="191"/>
        <end position="206"/>
    </location>
</feature>
<feature type="region of interest" description="Disordered" evidence="5">
    <location>
        <begin position="1"/>
        <end position="21"/>
    </location>
</feature>
<gene>
    <name evidence="8" type="ORF">OEIGOIKO_05892</name>
</gene>
<comment type="similarity">
    <text evidence="1">Belongs to the sigma-70 factor family. ECF subfamily.</text>
</comment>
<evidence type="ECO:0000256" key="1">
    <source>
        <dbReference type="ARBA" id="ARBA00010641"/>
    </source>
</evidence>
<evidence type="ECO:0000313" key="9">
    <source>
        <dbReference type="Proteomes" id="UP000287830"/>
    </source>
</evidence>
<dbReference type="NCBIfam" id="TIGR02937">
    <property type="entry name" value="sigma70-ECF"/>
    <property type="match status" value="1"/>
</dbReference>
<dbReference type="SUPFAM" id="SSF88659">
    <property type="entry name" value="Sigma3 and sigma4 domains of RNA polymerase sigma factors"/>
    <property type="match status" value="1"/>
</dbReference>
<dbReference type="PANTHER" id="PTHR43133">
    <property type="entry name" value="RNA POLYMERASE ECF-TYPE SIGMA FACTO"/>
    <property type="match status" value="1"/>
</dbReference>
<dbReference type="CDD" id="cd06171">
    <property type="entry name" value="Sigma70_r4"/>
    <property type="match status" value="1"/>
</dbReference>
<evidence type="ECO:0000256" key="6">
    <source>
        <dbReference type="SAM" id="Phobius"/>
    </source>
</evidence>
<dbReference type="GO" id="GO:0016987">
    <property type="term" value="F:sigma factor activity"/>
    <property type="evidence" value="ECO:0007669"/>
    <property type="project" value="UniProtKB-KW"/>
</dbReference>
<keyword evidence="6" id="KW-0472">Membrane</keyword>
<reference evidence="8 9" key="1">
    <citation type="submission" date="2018-11" db="EMBL/GenBank/DDBJ databases">
        <title>Whole genome sequence of Streptomyces chrestomyceticus NBRC 13444(T).</title>
        <authorList>
            <person name="Komaki H."/>
            <person name="Tamura T."/>
        </authorList>
    </citation>
    <scope>NUCLEOTIDE SEQUENCE [LARGE SCALE GENOMIC DNA]</scope>
    <source>
        <strain evidence="8 9">NBRC 13444</strain>
    </source>
</reference>
<comment type="caution">
    <text evidence="8">The sequence shown here is derived from an EMBL/GenBank/DDBJ whole genome shotgun (WGS) entry which is preliminary data.</text>
</comment>
<dbReference type="GeneID" id="95627172"/>
<dbReference type="GO" id="GO:0006352">
    <property type="term" value="P:DNA-templated transcription initiation"/>
    <property type="evidence" value="ECO:0007669"/>
    <property type="project" value="InterPro"/>
</dbReference>
<keyword evidence="3" id="KW-0731">Sigma factor</keyword>
<evidence type="ECO:0000256" key="4">
    <source>
        <dbReference type="ARBA" id="ARBA00023163"/>
    </source>
</evidence>
<dbReference type="EMBL" id="BHZC01000001">
    <property type="protein sequence ID" value="GCD38082.1"/>
    <property type="molecule type" value="Genomic_DNA"/>
</dbReference>